<feature type="binding site" evidence="1">
    <location>
        <position position="172"/>
    </location>
    <ligand>
        <name>Mn(2+)</name>
        <dbReference type="ChEBI" id="CHEBI:29035"/>
        <label>2</label>
    </ligand>
</feature>
<proteinExistence type="predicted"/>
<dbReference type="PANTHER" id="PTHR11014">
    <property type="entry name" value="PEPTIDASE M20 FAMILY MEMBER"/>
    <property type="match status" value="1"/>
</dbReference>
<keyword evidence="1" id="KW-0464">Manganese</keyword>
<dbReference type="Gene3D" id="3.40.630.10">
    <property type="entry name" value="Zn peptidases"/>
    <property type="match status" value="1"/>
</dbReference>
<dbReference type="SUPFAM" id="SSF53187">
    <property type="entry name" value="Zn-dependent exopeptidases"/>
    <property type="match status" value="1"/>
</dbReference>
<feature type="binding site" evidence="1">
    <location>
        <position position="106"/>
    </location>
    <ligand>
        <name>Mn(2+)</name>
        <dbReference type="ChEBI" id="CHEBI:29035"/>
        <label>2</label>
    </ligand>
</feature>
<dbReference type="Gene3D" id="3.30.70.360">
    <property type="match status" value="1"/>
</dbReference>
<evidence type="ECO:0000259" key="2">
    <source>
        <dbReference type="Pfam" id="PF07687"/>
    </source>
</evidence>
<evidence type="ECO:0000256" key="1">
    <source>
        <dbReference type="PIRSR" id="PIRSR005962-1"/>
    </source>
</evidence>
<feature type="binding site" evidence="1">
    <location>
        <position position="108"/>
    </location>
    <ligand>
        <name>Mn(2+)</name>
        <dbReference type="ChEBI" id="CHEBI:29035"/>
        <label>2</label>
    </ligand>
</feature>
<dbReference type="GO" id="GO:0016787">
    <property type="term" value="F:hydrolase activity"/>
    <property type="evidence" value="ECO:0007669"/>
    <property type="project" value="UniProtKB-KW"/>
</dbReference>
<gene>
    <name evidence="3" type="primary">yxeP2</name>
    <name evidence="3" type="ORF">CUROG_08240</name>
</gene>
<evidence type="ECO:0000313" key="3">
    <source>
        <dbReference type="EMBL" id="QFQ02996.1"/>
    </source>
</evidence>
<dbReference type="AlphaFoldDB" id="A0A5J6Z7S1"/>
<dbReference type="EMBL" id="CP045032">
    <property type="protein sequence ID" value="QFQ02996.1"/>
    <property type="molecule type" value="Genomic_DNA"/>
</dbReference>
<comment type="cofactor">
    <cofactor evidence="1">
        <name>Mn(2+)</name>
        <dbReference type="ChEBI" id="CHEBI:29035"/>
    </cofactor>
    <text evidence="1">The Mn(2+) ion enhances activity.</text>
</comment>
<accession>A0A5J6Z7S1</accession>
<dbReference type="PANTHER" id="PTHR11014:SF63">
    <property type="entry name" value="METALLOPEPTIDASE, PUTATIVE (AFU_ORTHOLOGUE AFUA_6G09600)-RELATED"/>
    <property type="match status" value="1"/>
</dbReference>
<dbReference type="OrthoDB" id="9777385at2"/>
<feature type="domain" description="Peptidase M20 dimerisation" evidence="2">
    <location>
        <begin position="202"/>
        <end position="289"/>
    </location>
</feature>
<keyword evidence="4" id="KW-1185">Reference proteome</keyword>
<dbReference type="InterPro" id="IPR036264">
    <property type="entry name" value="Bact_exopeptidase_dim_dom"/>
</dbReference>
<dbReference type="InterPro" id="IPR017439">
    <property type="entry name" value="Amidohydrolase"/>
</dbReference>
<organism evidence="3 4">
    <name type="scientific">Corynebacterium urogenitale</name>
    <dbReference type="NCBI Taxonomy" id="2487892"/>
    <lineage>
        <taxon>Bacteria</taxon>
        <taxon>Bacillati</taxon>
        <taxon>Actinomycetota</taxon>
        <taxon>Actinomycetes</taxon>
        <taxon>Mycobacteriales</taxon>
        <taxon>Corynebacteriaceae</taxon>
        <taxon>Corynebacterium</taxon>
    </lineage>
</organism>
<evidence type="ECO:0000313" key="4">
    <source>
        <dbReference type="Proteomes" id="UP000326711"/>
    </source>
</evidence>
<dbReference type="InterPro" id="IPR011650">
    <property type="entry name" value="Peptidase_M20_dimer"/>
</dbReference>
<dbReference type="GO" id="GO:0046872">
    <property type="term" value="F:metal ion binding"/>
    <property type="evidence" value="ECO:0007669"/>
    <property type="project" value="UniProtKB-KW"/>
</dbReference>
<dbReference type="PIRSF" id="PIRSF005962">
    <property type="entry name" value="Pept_M20D_amidohydro"/>
    <property type="match status" value="1"/>
</dbReference>
<feature type="binding site" evidence="1">
    <location>
        <position position="369"/>
    </location>
    <ligand>
        <name>Mn(2+)</name>
        <dbReference type="ChEBI" id="CHEBI:29035"/>
        <label>2</label>
    </ligand>
</feature>
<dbReference type="KEGG" id="cuo:CUROG_08240"/>
<protein>
    <submittedName>
        <fullName evidence="3">Putative hydrolase YxeP</fullName>
        <ecNumber evidence="3">3.-.-.-</ecNumber>
    </submittedName>
</protein>
<dbReference type="Pfam" id="PF01546">
    <property type="entry name" value="Peptidase_M20"/>
    <property type="match status" value="1"/>
</dbReference>
<dbReference type="InterPro" id="IPR002933">
    <property type="entry name" value="Peptidase_M20"/>
</dbReference>
<dbReference type="SUPFAM" id="SSF55031">
    <property type="entry name" value="Bacterial exopeptidase dimerisation domain"/>
    <property type="match status" value="1"/>
</dbReference>
<keyword evidence="3" id="KW-0378">Hydrolase</keyword>
<dbReference type="NCBIfam" id="TIGR01891">
    <property type="entry name" value="amidohydrolases"/>
    <property type="match status" value="1"/>
</dbReference>
<sequence>MDTAFVSTFVSSWVEENRETIRGWRRHLHSHPELSHMEMSTTQFILDTLRAVGLDPHPLPATGATVDIGPVDKPLIAFRGDIDALPITEETGLDFASEMPGVMHACGHDIHTTVVLALACGLKAYVDAHGEDALPVRVRVIFQPAEEVMDGGAVEVIAAGALKDVQSIFAVHCEPKLRTGEIGVRTGPITSASDVVEIVLWGPGGHTSRPHLTTDLIYATGKIITELPGLLSRRIDPRSGTVVTFGAVNGGATFNAIPQEVRLLGTFRTAQVGVWREGEKILRELVEDIVAPTNAELEIKYTKGVPPVTNDDVATALIAQAVKDTDPHALREAPQSSGGEDFSWYLEHVPGSMARLGSWNGEGEKPDLHQPDIIFDERAIGVGIRLFAGVIEQFRKETDAEGLGSAF</sequence>
<dbReference type="EC" id="3.-.-.-" evidence="3"/>
<feature type="binding site" evidence="1">
    <location>
        <position position="147"/>
    </location>
    <ligand>
        <name>Mn(2+)</name>
        <dbReference type="ChEBI" id="CHEBI:29035"/>
        <label>2</label>
    </ligand>
</feature>
<dbReference type="RefSeq" id="WP_151903293.1">
    <property type="nucleotide sequence ID" value="NZ_CP045032.1"/>
</dbReference>
<keyword evidence="1" id="KW-0479">Metal-binding</keyword>
<reference evidence="4" key="1">
    <citation type="submission" date="2019-10" db="EMBL/GenBank/DDBJ databases">
        <title>Complete genome sequence of Corynebacterium urogenitalis DSM 108747, isolated from the genital tract of a cow.</title>
        <authorList>
            <person name="Ruckert C."/>
            <person name="Ballas P."/>
            <person name="Wagener K."/>
            <person name="Drillich M."/>
            <person name="Kaempfer P."/>
            <person name="Busse H.-J."/>
            <person name="Ehling-Schulz M."/>
        </authorList>
    </citation>
    <scope>NUCLEOTIDE SEQUENCE [LARGE SCALE GENOMIC DNA]</scope>
    <source>
        <strain evidence="4">LMM 1652</strain>
    </source>
</reference>
<name>A0A5J6Z7S1_9CORY</name>
<dbReference type="Pfam" id="PF07687">
    <property type="entry name" value="M20_dimer"/>
    <property type="match status" value="1"/>
</dbReference>
<dbReference type="Proteomes" id="UP000326711">
    <property type="component" value="Chromosome"/>
</dbReference>